<evidence type="ECO:0000313" key="2">
    <source>
        <dbReference type="Proteomes" id="UP000030760"/>
    </source>
</evidence>
<protein>
    <submittedName>
        <fullName evidence="1">Uncharacterized protein</fullName>
    </submittedName>
</protein>
<organism evidence="1 2">
    <name type="scientific">Streptomyces bottropensis ATCC 25435</name>
    <dbReference type="NCBI Taxonomy" id="1054862"/>
    <lineage>
        <taxon>Bacteria</taxon>
        <taxon>Bacillati</taxon>
        <taxon>Actinomycetota</taxon>
        <taxon>Actinomycetes</taxon>
        <taxon>Kitasatosporales</taxon>
        <taxon>Streptomycetaceae</taxon>
        <taxon>Streptomyces</taxon>
    </lineage>
</organism>
<dbReference type="EMBL" id="KB405089">
    <property type="protein sequence ID" value="EMF53913.1"/>
    <property type="molecule type" value="Genomic_DNA"/>
</dbReference>
<proteinExistence type="predicted"/>
<dbReference type="AlphaFoldDB" id="M3EXI7"/>
<name>M3EXI7_9ACTN</name>
<accession>M3EXI7</accession>
<reference evidence="2" key="1">
    <citation type="journal article" date="2013" name="Genome Announc.">
        <title>Draft Genome Sequence of Streptomyces bottropensis ATCC 25435, a Bottromycin-Producing Actinomycete.</title>
        <authorList>
            <person name="Zhang H."/>
            <person name="Zhou W."/>
            <person name="Zhuang Y."/>
            <person name="Liang X."/>
            <person name="Liu T."/>
        </authorList>
    </citation>
    <scope>NUCLEOTIDE SEQUENCE [LARGE SCALE GENOMIC DNA]</scope>
    <source>
        <strain evidence="2">ATCC 25435</strain>
    </source>
</reference>
<sequence>MMVSRRQARPERVWWGESSLDLTSWLKVRPGGPRRGNRTVSGCRWAAGDLRSEARGIAYSPCSSLASSPSTSTLPVSTAVSIQSGVARTRATFSRPRPSSWFLCLCDGAQDQTKAAFTSAEL</sequence>
<dbReference type="Proteomes" id="UP000030760">
    <property type="component" value="Unassembled WGS sequence"/>
</dbReference>
<evidence type="ECO:0000313" key="1">
    <source>
        <dbReference type="EMBL" id="EMF53913.1"/>
    </source>
</evidence>
<gene>
    <name evidence="1" type="ORF">SBD_5458</name>
</gene>